<sequence>MSHKLVVVISGAGRGVGNALAQAYLSRPNYTVVGTIRDGSAPGVAELKAAPKGDGSELLLVKVESASPTDAADAATQMRDAGIDHVDVLIANAGVSPPVVPLETVNPGDVAAAFGVNALGPLALYQACFELLKESKNAKFISVSSAAGSISNMEPYKAHVAPAYCISKAALNWITLAAHCGNKWLTAVAVNPGLVATDMGNETAKYLGLEKAPYTKEYSAEKIISLIDTVTRENVSGKFINAIDGKEIPW</sequence>
<name>A0ACC0DIC4_9PEZI</name>
<gene>
    <name evidence="1" type="ORF">F4821DRAFT_278735</name>
</gene>
<reference evidence="1 2" key="1">
    <citation type="journal article" date="2022" name="New Phytol.">
        <title>Ecological generalism drives hyperdiversity of secondary metabolite gene clusters in xylarialean endophytes.</title>
        <authorList>
            <person name="Franco M.E.E."/>
            <person name="Wisecaver J.H."/>
            <person name="Arnold A.E."/>
            <person name="Ju Y.M."/>
            <person name="Slot J.C."/>
            <person name="Ahrendt S."/>
            <person name="Moore L.P."/>
            <person name="Eastman K.E."/>
            <person name="Scott K."/>
            <person name="Konkel Z."/>
            <person name="Mondo S.J."/>
            <person name="Kuo A."/>
            <person name="Hayes R.D."/>
            <person name="Haridas S."/>
            <person name="Andreopoulos B."/>
            <person name="Riley R."/>
            <person name="LaButti K."/>
            <person name="Pangilinan J."/>
            <person name="Lipzen A."/>
            <person name="Amirebrahimi M."/>
            <person name="Yan J."/>
            <person name="Adam C."/>
            <person name="Keymanesh K."/>
            <person name="Ng V."/>
            <person name="Louie K."/>
            <person name="Northen T."/>
            <person name="Drula E."/>
            <person name="Henrissat B."/>
            <person name="Hsieh H.M."/>
            <person name="Youens-Clark K."/>
            <person name="Lutzoni F."/>
            <person name="Miadlikowska J."/>
            <person name="Eastwood D.C."/>
            <person name="Hamelin R.C."/>
            <person name="Grigoriev I.V."/>
            <person name="U'Ren J.M."/>
        </authorList>
    </citation>
    <scope>NUCLEOTIDE SEQUENCE [LARGE SCALE GENOMIC DNA]</scope>
    <source>
        <strain evidence="1 2">ER1909</strain>
    </source>
</reference>
<accession>A0ACC0DIC4</accession>
<protein>
    <submittedName>
        <fullName evidence="1">NAD(P)-binding protein</fullName>
    </submittedName>
</protein>
<dbReference type="EMBL" id="MU394283">
    <property type="protein sequence ID" value="KAI6092333.1"/>
    <property type="molecule type" value="Genomic_DNA"/>
</dbReference>
<keyword evidence="2" id="KW-1185">Reference proteome</keyword>
<evidence type="ECO:0000313" key="1">
    <source>
        <dbReference type="EMBL" id="KAI6092333.1"/>
    </source>
</evidence>
<evidence type="ECO:0000313" key="2">
    <source>
        <dbReference type="Proteomes" id="UP001497680"/>
    </source>
</evidence>
<dbReference type="Proteomes" id="UP001497680">
    <property type="component" value="Unassembled WGS sequence"/>
</dbReference>
<proteinExistence type="predicted"/>
<organism evidence="1 2">
    <name type="scientific">Hypoxylon rubiginosum</name>
    <dbReference type="NCBI Taxonomy" id="110542"/>
    <lineage>
        <taxon>Eukaryota</taxon>
        <taxon>Fungi</taxon>
        <taxon>Dikarya</taxon>
        <taxon>Ascomycota</taxon>
        <taxon>Pezizomycotina</taxon>
        <taxon>Sordariomycetes</taxon>
        <taxon>Xylariomycetidae</taxon>
        <taxon>Xylariales</taxon>
        <taxon>Hypoxylaceae</taxon>
        <taxon>Hypoxylon</taxon>
    </lineage>
</organism>
<comment type="caution">
    <text evidence="1">The sequence shown here is derived from an EMBL/GenBank/DDBJ whole genome shotgun (WGS) entry which is preliminary data.</text>
</comment>